<sequence>MDALYKSELEKITVGHVFYEFQEEEAYLNNLISFIRSGIEGKQHILIIENMRNLPKVRTVINMLFSEEQQSSIRLVNNFEYYLSNGDFNTQSILNHFQQDLEQLTETNTTIRTWAHVEWASSEPDVELLKEFESTADAFVTERRLLSVCAYSSTHLSPNLASVLELRHEYIMNDETLSLSPLYER</sequence>
<feature type="domain" description="MEDS" evidence="1">
    <location>
        <begin position="16"/>
        <end position="161"/>
    </location>
</feature>
<proteinExistence type="predicted"/>
<dbReference type="EMBL" id="JAMKBJ010000005">
    <property type="protein sequence ID" value="MCZ8537087.1"/>
    <property type="molecule type" value="Genomic_DNA"/>
</dbReference>
<dbReference type="Pfam" id="PF14417">
    <property type="entry name" value="MEDS"/>
    <property type="match status" value="1"/>
</dbReference>
<comment type="caution">
    <text evidence="2">The sequence shown here is derived from an EMBL/GenBank/DDBJ whole genome shotgun (WGS) entry which is preliminary data.</text>
</comment>
<dbReference type="RefSeq" id="WP_269926181.1">
    <property type="nucleotide sequence ID" value="NZ_JAMKBJ010000005.1"/>
</dbReference>
<gene>
    <name evidence="2" type="ORF">M9R32_07845</name>
</gene>
<evidence type="ECO:0000259" key="1">
    <source>
        <dbReference type="Pfam" id="PF14417"/>
    </source>
</evidence>
<accession>A0A9X3LG29</accession>
<dbReference type="InterPro" id="IPR025847">
    <property type="entry name" value="MEDS_domain"/>
</dbReference>
<protein>
    <submittedName>
        <fullName evidence="2">MEDS domain-containing protein</fullName>
    </submittedName>
</protein>
<dbReference type="AlphaFoldDB" id="A0A9X3LG29"/>
<name>A0A9X3LG29_9BACL</name>
<organism evidence="2 3">
    <name type="scientific">Paenisporosarcina quisquiliarum</name>
    <dbReference type="NCBI Taxonomy" id="365346"/>
    <lineage>
        <taxon>Bacteria</taxon>
        <taxon>Bacillati</taxon>
        <taxon>Bacillota</taxon>
        <taxon>Bacilli</taxon>
        <taxon>Bacillales</taxon>
        <taxon>Caryophanaceae</taxon>
        <taxon>Paenisporosarcina</taxon>
    </lineage>
</organism>
<reference evidence="2" key="1">
    <citation type="submission" date="2022-05" db="EMBL/GenBank/DDBJ databases">
        <authorList>
            <person name="Colautti A."/>
            <person name="Iacumin L."/>
        </authorList>
    </citation>
    <scope>NUCLEOTIDE SEQUENCE</scope>
    <source>
        <strain evidence="2">SK 55</strain>
    </source>
</reference>
<evidence type="ECO:0000313" key="3">
    <source>
        <dbReference type="Proteomes" id="UP001152173"/>
    </source>
</evidence>
<dbReference type="Proteomes" id="UP001152173">
    <property type="component" value="Unassembled WGS sequence"/>
</dbReference>
<evidence type="ECO:0000313" key="2">
    <source>
        <dbReference type="EMBL" id="MCZ8537087.1"/>
    </source>
</evidence>
<keyword evidence="3" id="KW-1185">Reference proteome</keyword>